<evidence type="ECO:0000313" key="2">
    <source>
        <dbReference type="Proteomes" id="UP001190700"/>
    </source>
</evidence>
<accession>A0AAE0ENV5</accession>
<protein>
    <submittedName>
        <fullName evidence="1">Uncharacterized protein</fullName>
    </submittedName>
</protein>
<evidence type="ECO:0000313" key="1">
    <source>
        <dbReference type="EMBL" id="KAK3234592.1"/>
    </source>
</evidence>
<dbReference type="Proteomes" id="UP001190700">
    <property type="component" value="Unassembled WGS sequence"/>
</dbReference>
<comment type="caution">
    <text evidence="1">The sequence shown here is derived from an EMBL/GenBank/DDBJ whole genome shotgun (WGS) entry which is preliminary data.</text>
</comment>
<dbReference type="AlphaFoldDB" id="A0AAE0ENV5"/>
<reference evidence="1 2" key="1">
    <citation type="journal article" date="2015" name="Genome Biol. Evol.">
        <title>Comparative Genomics of a Bacterivorous Green Alga Reveals Evolutionary Causalities and Consequences of Phago-Mixotrophic Mode of Nutrition.</title>
        <authorList>
            <person name="Burns J.A."/>
            <person name="Paasch A."/>
            <person name="Narechania A."/>
            <person name="Kim E."/>
        </authorList>
    </citation>
    <scope>NUCLEOTIDE SEQUENCE [LARGE SCALE GENOMIC DNA]</scope>
    <source>
        <strain evidence="1 2">PLY_AMNH</strain>
    </source>
</reference>
<gene>
    <name evidence="1" type="ORF">CYMTET_55143</name>
</gene>
<proteinExistence type="predicted"/>
<sequence>MEALDHANLFVKGAYKDVDTNLKSIEDLNENMGDLQGATDEIQEALSTSGDGAYGESELQDELDALFDASIDDCKQKTVHTQKSTMSYFPNIEAPSTQSLLDESVHVVDEELAMPTAPSTVFVLEGS</sequence>
<dbReference type="EMBL" id="LGRX02035483">
    <property type="protein sequence ID" value="KAK3234592.1"/>
    <property type="molecule type" value="Genomic_DNA"/>
</dbReference>
<keyword evidence="2" id="KW-1185">Reference proteome</keyword>
<organism evidence="1 2">
    <name type="scientific">Cymbomonas tetramitiformis</name>
    <dbReference type="NCBI Taxonomy" id="36881"/>
    <lineage>
        <taxon>Eukaryota</taxon>
        <taxon>Viridiplantae</taxon>
        <taxon>Chlorophyta</taxon>
        <taxon>Pyramimonadophyceae</taxon>
        <taxon>Pyramimonadales</taxon>
        <taxon>Pyramimonadaceae</taxon>
        <taxon>Cymbomonas</taxon>
    </lineage>
</organism>
<name>A0AAE0ENV5_9CHLO</name>
<dbReference type="Gene3D" id="6.10.250.1710">
    <property type="match status" value="1"/>
</dbReference>